<evidence type="ECO:0000313" key="13">
    <source>
        <dbReference type="Proteomes" id="UP000094067"/>
    </source>
</evidence>
<dbReference type="InterPro" id="IPR040074">
    <property type="entry name" value="BssD/PflA/YjjW"/>
</dbReference>
<dbReference type="RefSeq" id="WP_069153645.1">
    <property type="nucleotide sequence ID" value="NZ_MCGH01000003.1"/>
</dbReference>
<comment type="caution">
    <text evidence="12">The sequence shown here is derived from an EMBL/GenBank/DDBJ whole genome shotgun (WGS) entry which is preliminary data.</text>
</comment>
<dbReference type="AlphaFoldDB" id="A0A1E3A2W2"/>
<dbReference type="PANTHER" id="PTHR30352:SF4">
    <property type="entry name" value="PYRUVATE FORMATE-LYASE 2-ACTIVATING ENZYME"/>
    <property type="match status" value="1"/>
</dbReference>
<dbReference type="PROSITE" id="PS51379">
    <property type="entry name" value="4FE4S_FER_2"/>
    <property type="match status" value="2"/>
</dbReference>
<dbReference type="SFLD" id="SFLDG01066">
    <property type="entry name" value="organic_radical-activating_enz"/>
    <property type="match status" value="1"/>
</dbReference>
<keyword evidence="7" id="KW-0408">Iron</keyword>
<keyword evidence="6 12" id="KW-0560">Oxidoreductase</keyword>
<dbReference type="SUPFAM" id="SSF102114">
    <property type="entry name" value="Radical SAM enzymes"/>
    <property type="match status" value="1"/>
</dbReference>
<keyword evidence="8" id="KW-0411">Iron-sulfur</keyword>
<feature type="domain" description="Radical SAM core" evidence="11">
    <location>
        <begin position="15"/>
        <end position="290"/>
    </location>
</feature>
<sequence length="290" mass="32792">MQKANIFNIQHFSVHDGPGIRSVVFFKGCNLRCRWCHNPESVNFEKEILFYPEKCIGCGACIRNCPVQANIVDSNGIHRIDEKKCIRCFRCCRECYAEALVSVGEERTTEEIMRQLEENIIYFVNSGGGVTFSGGECMLQIDALQELLCLCRKKGIHTAVDTAGNVPWPYFEKILPDTELFLYDIKAMDGKVHKECTGTDNKLILENFKKLAATGAHILVRIPFVPGCNDMEIPAVAEFMKSYPHVKAKLLAYHAMGNSKYAALRKELTFEGAVPDKAYVKELKERYGFL</sequence>
<dbReference type="PROSITE" id="PS01087">
    <property type="entry name" value="RADICAL_ACTIVATING"/>
    <property type="match status" value="1"/>
</dbReference>
<evidence type="ECO:0000256" key="6">
    <source>
        <dbReference type="ARBA" id="ARBA00023002"/>
    </source>
</evidence>
<evidence type="ECO:0000256" key="7">
    <source>
        <dbReference type="ARBA" id="ARBA00023004"/>
    </source>
</evidence>
<evidence type="ECO:0000256" key="9">
    <source>
        <dbReference type="ARBA" id="ARBA00047365"/>
    </source>
</evidence>
<evidence type="ECO:0000256" key="1">
    <source>
        <dbReference type="ARBA" id="ARBA00001966"/>
    </source>
</evidence>
<dbReference type="GO" id="GO:0016491">
    <property type="term" value="F:oxidoreductase activity"/>
    <property type="evidence" value="ECO:0007669"/>
    <property type="project" value="UniProtKB-KW"/>
</dbReference>
<dbReference type="SFLD" id="SFLDS00029">
    <property type="entry name" value="Radical_SAM"/>
    <property type="match status" value="1"/>
</dbReference>
<dbReference type="InterPro" id="IPR034457">
    <property type="entry name" value="Organic_radical-activating"/>
</dbReference>
<dbReference type="EC" id="1.97.1.-" evidence="12"/>
<dbReference type="GO" id="GO:0051539">
    <property type="term" value="F:4 iron, 4 sulfur cluster binding"/>
    <property type="evidence" value="ECO:0007669"/>
    <property type="project" value="UniProtKB-KW"/>
</dbReference>
<protein>
    <submittedName>
        <fullName evidence="12">Benzylsuccinate synthase activating enzyme</fullName>
        <ecNumber evidence="12">1.97.1.-</ecNumber>
    </submittedName>
</protein>
<keyword evidence="4" id="KW-0949">S-adenosyl-L-methionine</keyword>
<gene>
    <name evidence="12" type="primary">bssD_4</name>
    <name evidence="12" type="ORF">BEI61_03874</name>
</gene>
<dbReference type="InterPro" id="IPR017900">
    <property type="entry name" value="4Fe4S_Fe_S_CS"/>
</dbReference>
<feature type="domain" description="4Fe-4S ferredoxin-type" evidence="10">
    <location>
        <begin position="46"/>
        <end position="75"/>
    </location>
</feature>
<evidence type="ECO:0000259" key="10">
    <source>
        <dbReference type="PROSITE" id="PS51379"/>
    </source>
</evidence>
<organism evidence="12 13">
    <name type="scientific">Eisenbergiella tayi</name>
    <dbReference type="NCBI Taxonomy" id="1432052"/>
    <lineage>
        <taxon>Bacteria</taxon>
        <taxon>Bacillati</taxon>
        <taxon>Bacillota</taxon>
        <taxon>Clostridia</taxon>
        <taxon>Lachnospirales</taxon>
        <taxon>Lachnospiraceae</taxon>
        <taxon>Eisenbergiella</taxon>
    </lineage>
</organism>
<dbReference type="InterPro" id="IPR012839">
    <property type="entry name" value="Organic_radical_activase"/>
</dbReference>
<dbReference type="InterPro" id="IPR001989">
    <property type="entry name" value="Radical_activat_CS"/>
</dbReference>
<evidence type="ECO:0000256" key="2">
    <source>
        <dbReference type="ARBA" id="ARBA00009777"/>
    </source>
</evidence>
<dbReference type="PROSITE" id="PS51918">
    <property type="entry name" value="RADICAL_SAM"/>
    <property type="match status" value="1"/>
</dbReference>
<dbReference type="EMBL" id="MCGH01000003">
    <property type="protein sequence ID" value="ODM03080.1"/>
    <property type="molecule type" value="Genomic_DNA"/>
</dbReference>
<reference evidence="12 13" key="1">
    <citation type="submission" date="2016-07" db="EMBL/GenBank/DDBJ databases">
        <title>Characterization of isolates of Eisenbergiella tayi derived from blood cultures, using whole genome sequencing.</title>
        <authorList>
            <person name="Burdz T."/>
            <person name="Wiebe D."/>
            <person name="Huynh C."/>
            <person name="Bernard K."/>
        </authorList>
    </citation>
    <scope>NUCLEOTIDE SEQUENCE [LARGE SCALE GENOMIC DNA]</scope>
    <source>
        <strain evidence="12 13">NML 110608</strain>
    </source>
</reference>
<dbReference type="Gene3D" id="3.30.70.20">
    <property type="match status" value="1"/>
</dbReference>
<dbReference type="SFLD" id="SFLDG01118">
    <property type="entry name" value="activating_enzymes__group_2"/>
    <property type="match status" value="1"/>
</dbReference>
<dbReference type="InterPro" id="IPR017896">
    <property type="entry name" value="4Fe4S_Fe-S-bd"/>
</dbReference>
<dbReference type="Gene3D" id="3.20.20.70">
    <property type="entry name" value="Aldolase class I"/>
    <property type="match status" value="1"/>
</dbReference>
<comment type="similarity">
    <text evidence="2">Belongs to the organic radical-activating enzymes family.</text>
</comment>
<dbReference type="NCBIfam" id="TIGR02494">
    <property type="entry name" value="PFLE_PFLC"/>
    <property type="match status" value="1"/>
</dbReference>
<dbReference type="Proteomes" id="UP000094067">
    <property type="component" value="Unassembled WGS sequence"/>
</dbReference>
<evidence type="ECO:0000256" key="5">
    <source>
        <dbReference type="ARBA" id="ARBA00022723"/>
    </source>
</evidence>
<evidence type="ECO:0000256" key="4">
    <source>
        <dbReference type="ARBA" id="ARBA00022691"/>
    </source>
</evidence>
<evidence type="ECO:0000259" key="11">
    <source>
        <dbReference type="PROSITE" id="PS51918"/>
    </source>
</evidence>
<comment type="catalytic activity">
    <reaction evidence="9">
        <text>glycyl-[protein] + reduced [flavodoxin] + S-adenosyl-L-methionine = glycin-2-yl radical-[protein] + semiquinone [flavodoxin] + 5'-deoxyadenosine + L-methionine + H(+)</text>
        <dbReference type="Rhea" id="RHEA:61976"/>
        <dbReference type="Rhea" id="RHEA-COMP:10622"/>
        <dbReference type="Rhea" id="RHEA-COMP:14480"/>
        <dbReference type="Rhea" id="RHEA-COMP:15993"/>
        <dbReference type="Rhea" id="RHEA-COMP:15994"/>
        <dbReference type="ChEBI" id="CHEBI:15378"/>
        <dbReference type="ChEBI" id="CHEBI:17319"/>
        <dbReference type="ChEBI" id="CHEBI:29947"/>
        <dbReference type="ChEBI" id="CHEBI:32722"/>
        <dbReference type="ChEBI" id="CHEBI:57618"/>
        <dbReference type="ChEBI" id="CHEBI:57844"/>
        <dbReference type="ChEBI" id="CHEBI:59789"/>
        <dbReference type="ChEBI" id="CHEBI:140311"/>
    </reaction>
</comment>
<dbReference type="InterPro" id="IPR007197">
    <property type="entry name" value="rSAM"/>
</dbReference>
<dbReference type="InterPro" id="IPR013785">
    <property type="entry name" value="Aldolase_TIM"/>
</dbReference>
<comment type="cofactor">
    <cofactor evidence="1">
        <name>[4Fe-4S] cluster</name>
        <dbReference type="ChEBI" id="CHEBI:49883"/>
    </cofactor>
</comment>
<keyword evidence="3" id="KW-0004">4Fe-4S</keyword>
<proteinExistence type="inferred from homology"/>
<dbReference type="Pfam" id="PF00037">
    <property type="entry name" value="Fer4"/>
    <property type="match status" value="1"/>
</dbReference>
<feature type="domain" description="4Fe-4S ferredoxin-type" evidence="10">
    <location>
        <begin position="76"/>
        <end position="106"/>
    </location>
</feature>
<keyword evidence="5" id="KW-0479">Metal-binding</keyword>
<accession>A0A1E3A2W2</accession>
<dbReference type="GO" id="GO:0046872">
    <property type="term" value="F:metal ion binding"/>
    <property type="evidence" value="ECO:0007669"/>
    <property type="project" value="UniProtKB-KW"/>
</dbReference>
<evidence type="ECO:0000256" key="3">
    <source>
        <dbReference type="ARBA" id="ARBA00022485"/>
    </source>
</evidence>
<name>A0A1E3A2W2_9FIRM</name>
<dbReference type="InterPro" id="IPR058240">
    <property type="entry name" value="rSAM_sf"/>
</dbReference>
<dbReference type="PATRIC" id="fig|1432052.4.peg.4295"/>
<dbReference type="SUPFAM" id="SSF54862">
    <property type="entry name" value="4Fe-4S ferredoxins"/>
    <property type="match status" value="1"/>
</dbReference>
<dbReference type="PROSITE" id="PS00198">
    <property type="entry name" value="4FE4S_FER_1"/>
    <property type="match status" value="1"/>
</dbReference>
<evidence type="ECO:0000313" key="12">
    <source>
        <dbReference type="EMBL" id="ODM03080.1"/>
    </source>
</evidence>
<evidence type="ECO:0000256" key="8">
    <source>
        <dbReference type="ARBA" id="ARBA00023014"/>
    </source>
</evidence>
<dbReference type="PIRSF" id="PIRSF000371">
    <property type="entry name" value="PFL_act_enz"/>
    <property type="match status" value="1"/>
</dbReference>
<dbReference type="Pfam" id="PF04055">
    <property type="entry name" value="Radical_SAM"/>
    <property type="match status" value="1"/>
</dbReference>
<dbReference type="PANTHER" id="PTHR30352">
    <property type="entry name" value="PYRUVATE FORMATE-LYASE-ACTIVATING ENZYME"/>
    <property type="match status" value="1"/>
</dbReference>